<dbReference type="GO" id="GO:0016301">
    <property type="term" value="F:kinase activity"/>
    <property type="evidence" value="ECO:0007669"/>
    <property type="project" value="UniProtKB-KW"/>
</dbReference>
<keyword evidence="4 7" id="KW-0418">Kinase</keyword>
<evidence type="ECO:0000256" key="2">
    <source>
        <dbReference type="ARBA" id="ARBA00022679"/>
    </source>
</evidence>
<comment type="catalytic activity">
    <reaction evidence="6">
        <text>D-ribose 5-phosphate + ATP = 5-phospho-alpha-D-ribose 1-diphosphate + AMP + H(+)</text>
        <dbReference type="Rhea" id="RHEA:15609"/>
        <dbReference type="ChEBI" id="CHEBI:15378"/>
        <dbReference type="ChEBI" id="CHEBI:30616"/>
        <dbReference type="ChEBI" id="CHEBI:58017"/>
        <dbReference type="ChEBI" id="CHEBI:78346"/>
        <dbReference type="ChEBI" id="CHEBI:456215"/>
        <dbReference type="EC" id="2.7.6.1"/>
    </reaction>
</comment>
<dbReference type="InterPro" id="IPR000836">
    <property type="entry name" value="PRTase_dom"/>
</dbReference>
<dbReference type="GeneID" id="19685695"/>
<organism evidence="7 8">
    <name type="scientific">Listeria phage LP-048</name>
    <dbReference type="NCBI Taxonomy" id="1173764"/>
    <lineage>
        <taxon>Viruses</taxon>
        <taxon>Duplodnaviria</taxon>
        <taxon>Heunggongvirae</taxon>
        <taxon>Uroviricota</taxon>
        <taxon>Caudoviricetes</taxon>
        <taxon>Herelleviridae</taxon>
        <taxon>Jasinskavirinae</taxon>
        <taxon>Pecentumvirus</taxon>
        <taxon>Pecentumvirus LP048</taxon>
    </lineage>
</organism>
<dbReference type="RefSeq" id="YP_009042939.1">
    <property type="nucleotide sequence ID" value="NC_024359.1"/>
</dbReference>
<evidence type="ECO:0000313" key="8">
    <source>
        <dbReference type="Proteomes" id="UP000026996"/>
    </source>
</evidence>
<evidence type="ECO:0000256" key="6">
    <source>
        <dbReference type="ARBA" id="ARBA00049535"/>
    </source>
</evidence>
<dbReference type="Proteomes" id="UP000026996">
    <property type="component" value="Segment"/>
</dbReference>
<reference evidence="7 8" key="1">
    <citation type="journal article" date="2014" name="Appl. Environ. Microbiol.">
        <title>Comparative genomic and morphological analysis of Listeria phages isolated from farm environments.</title>
        <authorList>
            <person name="Denes T."/>
            <person name="Vongkamjan K."/>
            <person name="Ackermann H.W."/>
            <person name="Moreno Switt A.I."/>
            <person name="Wiedmann M."/>
            <person name="den Bakker H.C."/>
        </authorList>
    </citation>
    <scope>NUCLEOTIDE SEQUENCE [LARGE SCALE GENOMIC DNA]</scope>
</reference>
<name>A0A059T7C5_9CAUD</name>
<evidence type="ECO:0000256" key="3">
    <source>
        <dbReference type="ARBA" id="ARBA00022741"/>
    </source>
</evidence>
<proteinExistence type="predicted"/>
<evidence type="ECO:0000313" key="7">
    <source>
        <dbReference type="EMBL" id="AHL19804.1"/>
    </source>
</evidence>
<gene>
    <name evidence="7" type="ORF">LP048_131</name>
</gene>
<dbReference type="GO" id="GO:0006015">
    <property type="term" value="P:5-phosphoribose 1-diphosphate biosynthetic process"/>
    <property type="evidence" value="ECO:0007669"/>
    <property type="project" value="TreeGrafter"/>
</dbReference>
<evidence type="ECO:0000256" key="1">
    <source>
        <dbReference type="ARBA" id="ARBA00013247"/>
    </source>
</evidence>
<dbReference type="GO" id="GO:0005524">
    <property type="term" value="F:ATP binding"/>
    <property type="evidence" value="ECO:0007669"/>
    <property type="project" value="UniProtKB-KW"/>
</dbReference>
<dbReference type="GO" id="GO:0002189">
    <property type="term" value="C:ribose phosphate diphosphokinase complex"/>
    <property type="evidence" value="ECO:0007669"/>
    <property type="project" value="TreeGrafter"/>
</dbReference>
<protein>
    <recommendedName>
        <fullName evidence="1">ribose-phosphate diphosphokinase</fullName>
        <ecNumber evidence="1">2.7.6.1</ecNumber>
    </recommendedName>
</protein>
<evidence type="ECO:0000256" key="4">
    <source>
        <dbReference type="ARBA" id="ARBA00022777"/>
    </source>
</evidence>
<evidence type="ECO:0000256" key="5">
    <source>
        <dbReference type="ARBA" id="ARBA00022840"/>
    </source>
</evidence>
<dbReference type="PANTHER" id="PTHR10210:SF32">
    <property type="entry name" value="RIBOSE-PHOSPHATE PYROPHOSPHOKINASE 2"/>
    <property type="match status" value="1"/>
</dbReference>
<dbReference type="PANTHER" id="PTHR10210">
    <property type="entry name" value="RIBOSE-PHOSPHATE DIPHOSPHOKINASE FAMILY MEMBER"/>
    <property type="match status" value="1"/>
</dbReference>
<accession>A0A059T7C5</accession>
<dbReference type="GO" id="GO:0004749">
    <property type="term" value="F:ribose phosphate diphosphokinase activity"/>
    <property type="evidence" value="ECO:0007669"/>
    <property type="project" value="UniProtKB-EC"/>
</dbReference>
<dbReference type="InterPro" id="IPR005946">
    <property type="entry name" value="Rib-P_diPkinase"/>
</dbReference>
<keyword evidence="2" id="KW-0808">Transferase</keyword>
<dbReference type="SUPFAM" id="SSF53271">
    <property type="entry name" value="PRTase-like"/>
    <property type="match status" value="1"/>
</dbReference>
<dbReference type="GO" id="GO:0000287">
    <property type="term" value="F:magnesium ion binding"/>
    <property type="evidence" value="ECO:0007669"/>
    <property type="project" value="InterPro"/>
</dbReference>
<dbReference type="CDD" id="cd06223">
    <property type="entry name" value="PRTases_typeI"/>
    <property type="match status" value="1"/>
</dbReference>
<dbReference type="GO" id="GO:0006164">
    <property type="term" value="P:purine nucleotide biosynthetic process"/>
    <property type="evidence" value="ECO:0007669"/>
    <property type="project" value="TreeGrafter"/>
</dbReference>
<sequence length="304" mass="34629">MTLYVNGKKVYESTFPNGEINIMPDENLWVLEEEKAEITWQYSGNGAEDLLAVRLLVNSIREHNKKHNSISLTVLYMPYSRMDRLQGNQPFSLLEYFKMFPQVDKLEIVEPHSDVTGNIARKLIDSGTYYSEQFATVELLPEVLAEEVSNTWREPVLVYPDKGAKDRYDKLATDSDYSFRRATENRRVLFGNKVRDFDTGRIKSLELVGEPPTRKGWTAIIVDDLTSYGGTFVKTATEAIKLGASRVVLLVAHMEGSATKGELFESIDKVYTTNSMEASYTPEELKEVERYKKLGLLDVTNIIK</sequence>
<dbReference type="EMBL" id="KJ094033">
    <property type="protein sequence ID" value="AHL19804.1"/>
    <property type="molecule type" value="Genomic_DNA"/>
</dbReference>
<keyword evidence="5" id="KW-0067">ATP-binding</keyword>
<dbReference type="EC" id="2.7.6.1" evidence="1"/>
<keyword evidence="8" id="KW-1185">Reference proteome</keyword>
<dbReference type="Gene3D" id="3.40.50.2020">
    <property type="match status" value="2"/>
</dbReference>
<dbReference type="InterPro" id="IPR029057">
    <property type="entry name" value="PRTase-like"/>
</dbReference>
<keyword evidence="3" id="KW-0547">Nucleotide-binding</keyword>
<dbReference type="KEGG" id="vg:19685695"/>